<dbReference type="Pfam" id="PF12146">
    <property type="entry name" value="Hydrolase_4"/>
    <property type="match status" value="1"/>
</dbReference>
<dbReference type="EMBL" id="JAUSTT010000033">
    <property type="protein sequence ID" value="MDQ0178101.1"/>
    <property type="molecule type" value="Genomic_DNA"/>
</dbReference>
<evidence type="ECO:0000313" key="5">
    <source>
        <dbReference type="Proteomes" id="UP001223586"/>
    </source>
</evidence>
<organism evidence="4 5">
    <name type="scientific">Bacillus chungangensis</name>
    <dbReference type="NCBI Taxonomy" id="587633"/>
    <lineage>
        <taxon>Bacteria</taxon>
        <taxon>Bacillati</taxon>
        <taxon>Bacillota</taxon>
        <taxon>Bacilli</taxon>
        <taxon>Bacillales</taxon>
        <taxon>Bacillaceae</taxon>
        <taxon>Bacillus</taxon>
    </lineage>
</organism>
<evidence type="ECO:0000256" key="1">
    <source>
        <dbReference type="ARBA" id="ARBA00022801"/>
    </source>
</evidence>
<dbReference type="RefSeq" id="WP_307232646.1">
    <property type="nucleotide sequence ID" value="NZ_JAUSTT010000033.1"/>
</dbReference>
<dbReference type="Gene3D" id="3.40.50.1820">
    <property type="entry name" value="alpha/beta hydrolase"/>
    <property type="match status" value="1"/>
</dbReference>
<reference evidence="4 5" key="1">
    <citation type="submission" date="2023-07" db="EMBL/GenBank/DDBJ databases">
        <title>Genomic Encyclopedia of Type Strains, Phase IV (KMG-IV): sequencing the most valuable type-strain genomes for metagenomic binning, comparative biology and taxonomic classification.</title>
        <authorList>
            <person name="Goeker M."/>
        </authorList>
    </citation>
    <scope>NUCLEOTIDE SEQUENCE [LARGE SCALE GENOMIC DNA]</scope>
    <source>
        <strain evidence="4 5">DSM 23837</strain>
    </source>
</reference>
<sequence length="230" mass="25528">MIGCLCIHGFTGSPEELAPLAAYLQEKTDWQVVVPTLPGHGNGATLEGISHKDWVAYAEKELKKLLSACDEVYVIGFSMGGLIASILAAAYPVSKLVLLSAAAFYVNPQQLYKDIKEMISDSFKGNLQGNEMFQRYKRKIIHTPFSATIEFRKIVLLVRPLLKKIKIPTFIVQGEGDGIVPPKSAAFLYSRIGSDIKKIHMEPGAKHLICHCENKEQIFQAIYTFLQDEG</sequence>
<feature type="domain" description="Serine aminopeptidase S33" evidence="3">
    <location>
        <begin position="5"/>
        <end position="210"/>
    </location>
</feature>
<keyword evidence="2" id="KW-0812">Transmembrane</keyword>
<keyword evidence="5" id="KW-1185">Reference proteome</keyword>
<protein>
    <submittedName>
        <fullName evidence="4">Esterase/lipase</fullName>
    </submittedName>
</protein>
<keyword evidence="2" id="KW-1133">Transmembrane helix</keyword>
<comment type="caution">
    <text evidence="4">The sequence shown here is derived from an EMBL/GenBank/DDBJ whole genome shotgun (WGS) entry which is preliminary data.</text>
</comment>
<dbReference type="PANTHER" id="PTHR43798:SF31">
    <property type="entry name" value="AB HYDROLASE SUPERFAMILY PROTEIN YCLE"/>
    <property type="match status" value="1"/>
</dbReference>
<dbReference type="SUPFAM" id="SSF53474">
    <property type="entry name" value="alpha/beta-Hydrolases"/>
    <property type="match status" value="1"/>
</dbReference>
<dbReference type="PANTHER" id="PTHR43798">
    <property type="entry name" value="MONOACYLGLYCEROL LIPASE"/>
    <property type="match status" value="1"/>
</dbReference>
<keyword evidence="1" id="KW-0378">Hydrolase</keyword>
<proteinExistence type="predicted"/>
<dbReference type="InterPro" id="IPR012354">
    <property type="entry name" value="Esterase_lipase"/>
</dbReference>
<name>A0ABT9WXS7_9BACI</name>
<accession>A0ABT9WXS7</accession>
<dbReference type="InterPro" id="IPR029058">
    <property type="entry name" value="AB_hydrolase_fold"/>
</dbReference>
<evidence type="ECO:0000313" key="4">
    <source>
        <dbReference type="EMBL" id="MDQ0178101.1"/>
    </source>
</evidence>
<dbReference type="InterPro" id="IPR050266">
    <property type="entry name" value="AB_hydrolase_sf"/>
</dbReference>
<dbReference type="PIRSF" id="PIRSF017388">
    <property type="entry name" value="Esterase_lipase"/>
    <property type="match status" value="1"/>
</dbReference>
<evidence type="ECO:0000259" key="3">
    <source>
        <dbReference type="Pfam" id="PF12146"/>
    </source>
</evidence>
<evidence type="ECO:0000256" key="2">
    <source>
        <dbReference type="SAM" id="Phobius"/>
    </source>
</evidence>
<keyword evidence="2" id="KW-0472">Membrane</keyword>
<dbReference type="Proteomes" id="UP001223586">
    <property type="component" value="Unassembled WGS sequence"/>
</dbReference>
<gene>
    <name evidence="4" type="ORF">J2S08_003995</name>
</gene>
<dbReference type="InterPro" id="IPR022742">
    <property type="entry name" value="Hydrolase_4"/>
</dbReference>
<feature type="transmembrane region" description="Helical" evidence="2">
    <location>
        <begin position="72"/>
        <end position="91"/>
    </location>
</feature>